<evidence type="ECO:0000256" key="6">
    <source>
        <dbReference type="ARBA" id="ARBA00023136"/>
    </source>
</evidence>
<evidence type="ECO:0000313" key="10">
    <source>
        <dbReference type="EnsemblMetazoa" id="XP_016987557.2"/>
    </source>
</evidence>
<dbReference type="Pfam" id="PF12352">
    <property type="entry name" value="V-SNARE_C"/>
    <property type="match status" value="1"/>
</dbReference>
<feature type="domain" description="T-SNARE coiled-coil homology" evidence="9">
    <location>
        <begin position="22"/>
        <end position="89"/>
    </location>
</feature>
<accession>A0ABM5HZ78</accession>
<feature type="region of interest" description="Disordered" evidence="7">
    <location>
        <begin position="1"/>
        <end position="21"/>
    </location>
</feature>
<reference evidence="10" key="2">
    <citation type="submission" date="2025-05" db="UniProtKB">
        <authorList>
            <consortium name="EnsemblMetazoa"/>
        </authorList>
    </citation>
    <scope>IDENTIFICATION</scope>
</reference>
<keyword evidence="11" id="KW-1185">Reference proteome</keyword>
<keyword evidence="5 8" id="KW-1133">Transmembrane helix</keyword>
<organism evidence="10 11">
    <name type="scientific">Drosophila rhopaloa</name>
    <name type="common">Fruit fly</name>
    <dbReference type="NCBI Taxonomy" id="1041015"/>
    <lineage>
        <taxon>Eukaryota</taxon>
        <taxon>Metazoa</taxon>
        <taxon>Ecdysozoa</taxon>
        <taxon>Arthropoda</taxon>
        <taxon>Hexapoda</taxon>
        <taxon>Insecta</taxon>
        <taxon>Pterygota</taxon>
        <taxon>Neoptera</taxon>
        <taxon>Endopterygota</taxon>
        <taxon>Diptera</taxon>
        <taxon>Brachycera</taxon>
        <taxon>Muscomorpha</taxon>
        <taxon>Ephydroidea</taxon>
        <taxon>Drosophilidae</taxon>
        <taxon>Drosophila</taxon>
        <taxon>Sophophora</taxon>
    </lineage>
</organism>
<dbReference type="RefSeq" id="XP_016987557.2">
    <property type="nucleotide sequence ID" value="XM_017132068.2"/>
</dbReference>
<keyword evidence="4" id="KW-0653">Protein transport</keyword>
<dbReference type="SMART" id="SM00397">
    <property type="entry name" value="t_SNARE"/>
    <property type="match status" value="1"/>
</dbReference>
<dbReference type="InterPro" id="IPR000727">
    <property type="entry name" value="T_SNARE_dom"/>
</dbReference>
<dbReference type="PANTHER" id="PTHR21230:SF89">
    <property type="entry name" value="VESICLE TRANSPORT THROUGH INTERACTION WITH T-SNARES HOMOLOG 1B"/>
    <property type="match status" value="1"/>
</dbReference>
<evidence type="ECO:0000313" key="11">
    <source>
        <dbReference type="Proteomes" id="UP001652680"/>
    </source>
</evidence>
<dbReference type="CDD" id="cd15890">
    <property type="entry name" value="SNARE_Vti1b"/>
    <property type="match status" value="1"/>
</dbReference>
<evidence type="ECO:0000259" key="9">
    <source>
        <dbReference type="SMART" id="SM00397"/>
    </source>
</evidence>
<sequence length="122" mass="13737">MSYAGYSQLPSGSDHERRQAQLSASTYDVLQRTTDSIQRSNQIAIETETMGAEVLGELGEQRESLLRTARRLEDADQDLSRSRVIIRKLGREVLYNKIILILIILLEVGILVGLLVLKFAHL</sequence>
<keyword evidence="3 8" id="KW-0812">Transmembrane</keyword>
<dbReference type="SUPFAM" id="SSF58038">
    <property type="entry name" value="SNARE fusion complex"/>
    <property type="match status" value="1"/>
</dbReference>
<keyword evidence="6 8" id="KW-0472">Membrane</keyword>
<proteinExistence type="predicted"/>
<evidence type="ECO:0000256" key="7">
    <source>
        <dbReference type="SAM" id="MobiDB-lite"/>
    </source>
</evidence>
<evidence type="ECO:0000256" key="1">
    <source>
        <dbReference type="ARBA" id="ARBA00004211"/>
    </source>
</evidence>
<dbReference type="Proteomes" id="UP001652680">
    <property type="component" value="Unassembled WGS sequence"/>
</dbReference>
<keyword evidence="2" id="KW-0813">Transport</keyword>
<evidence type="ECO:0000256" key="3">
    <source>
        <dbReference type="ARBA" id="ARBA00022692"/>
    </source>
</evidence>
<evidence type="ECO:0000256" key="8">
    <source>
        <dbReference type="SAM" id="Phobius"/>
    </source>
</evidence>
<evidence type="ECO:0000256" key="5">
    <source>
        <dbReference type="ARBA" id="ARBA00022989"/>
    </source>
</evidence>
<dbReference type="GeneID" id="108050393"/>
<dbReference type="EnsemblMetazoa" id="XM_017132068.2">
    <property type="protein sequence ID" value="XP_016987557.2"/>
    <property type="gene ID" value="LOC108050393"/>
</dbReference>
<dbReference type="PANTHER" id="PTHR21230">
    <property type="entry name" value="VESICLE TRANSPORT V-SNARE PROTEIN VTI1-RELATED"/>
    <property type="match status" value="1"/>
</dbReference>
<dbReference type="Gene3D" id="1.20.5.110">
    <property type="match status" value="1"/>
</dbReference>
<name>A0ABM5HZ78_DRORH</name>
<comment type="subcellular location">
    <subcellularLocation>
        <location evidence="1">Membrane</location>
        <topology evidence="1">Single-pass type IV membrane protein</topology>
    </subcellularLocation>
</comment>
<evidence type="ECO:0000256" key="4">
    <source>
        <dbReference type="ARBA" id="ARBA00022927"/>
    </source>
</evidence>
<feature type="transmembrane region" description="Helical" evidence="8">
    <location>
        <begin position="98"/>
        <end position="120"/>
    </location>
</feature>
<reference evidence="11" key="1">
    <citation type="journal article" date="2021" name="Elife">
        <title>Highly contiguous assemblies of 101 drosophilid genomes.</title>
        <authorList>
            <person name="Kim B.Y."/>
            <person name="Wang J.R."/>
            <person name="Miller D.E."/>
            <person name="Barmina O."/>
            <person name="Delaney E."/>
            <person name="Thompson A."/>
            <person name="Comeault A.A."/>
            <person name="Peede D."/>
            <person name="D'Agostino E.R."/>
            <person name="Pelaez J."/>
            <person name="Aguilar J.M."/>
            <person name="Haji D."/>
            <person name="Matsunaga T."/>
            <person name="Armstrong E.E."/>
            <person name="Zych M."/>
            <person name="Ogawa Y."/>
            <person name="Stamenkovic-Radak M."/>
            <person name="Jelic M."/>
            <person name="Veselinovic M.S."/>
            <person name="Tanaskovic M."/>
            <person name="Eric P."/>
            <person name="Gao J.J."/>
            <person name="Katoh T.K."/>
            <person name="Toda M.J."/>
            <person name="Watabe H."/>
            <person name="Watada M."/>
            <person name="Davis J.S."/>
            <person name="Moyle L.C."/>
            <person name="Manoli G."/>
            <person name="Bertolini E."/>
            <person name="Kostal V."/>
            <person name="Hawley R.S."/>
            <person name="Takahashi A."/>
            <person name="Jones C.D."/>
            <person name="Price D.K."/>
            <person name="Whiteman N."/>
            <person name="Kopp A."/>
            <person name="Matute D.R."/>
            <person name="Petrov D.A."/>
        </authorList>
    </citation>
    <scope>NUCLEOTIDE SEQUENCE [LARGE SCALE GENOMIC DNA]</scope>
</reference>
<protein>
    <recommendedName>
        <fullName evidence="9">t-SNARE coiled-coil homology domain-containing protein</fullName>
    </recommendedName>
</protein>
<evidence type="ECO:0000256" key="2">
    <source>
        <dbReference type="ARBA" id="ARBA00022448"/>
    </source>
</evidence>